<name>A0AAV5AUU7_9FLAO</name>
<dbReference type="Proteomes" id="UP001207736">
    <property type="component" value="Unassembled WGS sequence"/>
</dbReference>
<dbReference type="EMBL" id="BQKA01000036">
    <property type="protein sequence ID" value="GJM51072.1"/>
    <property type="molecule type" value="Genomic_DNA"/>
</dbReference>
<reference evidence="2 5" key="1">
    <citation type="submission" date="2021-11" db="EMBL/GenBank/DDBJ databases">
        <title>Draft genome sequence of Capnocytophaga sp. strain KC07075 isolated from cat oral cavity.</title>
        <authorList>
            <person name="Suzuki M."/>
            <person name="Imaoka K."/>
            <person name="Kimura M."/>
            <person name="Morikawa S."/>
            <person name="Maeda K."/>
        </authorList>
    </citation>
    <scope>NUCLEOTIDE SEQUENCE</scope>
    <source>
        <strain evidence="2">KC07075</strain>
        <strain evidence="3 5">KC07079</strain>
    </source>
</reference>
<dbReference type="PROSITE" id="PS51729">
    <property type="entry name" value="GNAT_YJDJ"/>
    <property type="match status" value="1"/>
</dbReference>
<dbReference type="RefSeq" id="WP_309297244.1">
    <property type="nucleotide sequence ID" value="NZ_BPMA01000021.1"/>
</dbReference>
<gene>
    <name evidence="2" type="ORF">RCZ15_20450</name>
    <name evidence="3" type="ORF">RCZ16_05750</name>
</gene>
<accession>A0AAV5AUU7</accession>
<sequence>MSLKKEYDNGELTIVWQPDKCTHAGVCVRTLPNVYKPKEKPWINPENATIEELKNQIDKCPSGALSYRMNTSIEITHTDREQNGIFQAFEKGIAMGEITYAWSGKNTFIVTHTGVRPEFEGKGIAKKMFLEVIRYARENQKKIVPLCPFAKVMFERYDEFRDVLK</sequence>
<keyword evidence="5" id="KW-1185">Reference proteome</keyword>
<dbReference type="SUPFAM" id="SSF54862">
    <property type="entry name" value="4Fe-4S ferredoxins"/>
    <property type="match status" value="1"/>
</dbReference>
<dbReference type="SUPFAM" id="SSF55729">
    <property type="entry name" value="Acyl-CoA N-acyltransferases (Nat)"/>
    <property type="match status" value="1"/>
</dbReference>
<dbReference type="PANTHER" id="PTHR31435:SF10">
    <property type="entry name" value="BSR4717 PROTEIN"/>
    <property type="match status" value="1"/>
</dbReference>
<dbReference type="InterPro" id="IPR031165">
    <property type="entry name" value="GNAT_YJDJ"/>
</dbReference>
<dbReference type="Pfam" id="PF06902">
    <property type="entry name" value="Fer4_19"/>
    <property type="match status" value="1"/>
</dbReference>
<dbReference type="PANTHER" id="PTHR31435">
    <property type="entry name" value="PROTEIN NATD1"/>
    <property type="match status" value="1"/>
</dbReference>
<dbReference type="AlphaFoldDB" id="A0AAV5AUU7"/>
<proteinExistence type="predicted"/>
<dbReference type="Proteomes" id="UP001208692">
    <property type="component" value="Unassembled WGS sequence"/>
</dbReference>
<dbReference type="CDD" id="cd04301">
    <property type="entry name" value="NAT_SF"/>
    <property type="match status" value="1"/>
</dbReference>
<dbReference type="InterPro" id="IPR010693">
    <property type="entry name" value="Divergent_4Fe-4S_mono-cluster"/>
</dbReference>
<evidence type="ECO:0000313" key="4">
    <source>
        <dbReference type="Proteomes" id="UP001207736"/>
    </source>
</evidence>
<comment type="caution">
    <text evidence="2">The sequence shown here is derived from an EMBL/GenBank/DDBJ whole genome shotgun (WGS) entry which is preliminary data.</text>
</comment>
<evidence type="ECO:0000313" key="3">
    <source>
        <dbReference type="EMBL" id="GJM52257.1"/>
    </source>
</evidence>
<dbReference type="Pfam" id="PF14542">
    <property type="entry name" value="Acetyltransf_CG"/>
    <property type="match status" value="1"/>
</dbReference>
<dbReference type="EMBL" id="BQKB01000009">
    <property type="protein sequence ID" value="GJM52257.1"/>
    <property type="molecule type" value="Genomic_DNA"/>
</dbReference>
<dbReference type="InterPro" id="IPR045057">
    <property type="entry name" value="Gcn5-rel_NAT"/>
</dbReference>
<evidence type="ECO:0000313" key="5">
    <source>
        <dbReference type="Proteomes" id="UP001208692"/>
    </source>
</evidence>
<dbReference type="Gene3D" id="3.40.630.30">
    <property type="match status" value="1"/>
</dbReference>
<evidence type="ECO:0000313" key="2">
    <source>
        <dbReference type="EMBL" id="GJM51072.1"/>
    </source>
</evidence>
<feature type="domain" description="N-acetyltransferase" evidence="1">
    <location>
        <begin position="78"/>
        <end position="165"/>
    </location>
</feature>
<dbReference type="InterPro" id="IPR016181">
    <property type="entry name" value="Acyl_CoA_acyltransferase"/>
</dbReference>
<organism evidence="2 4">
    <name type="scientific">Capnocytophaga catalasegens</name>
    <dbReference type="NCBI Taxonomy" id="1004260"/>
    <lineage>
        <taxon>Bacteria</taxon>
        <taxon>Pseudomonadati</taxon>
        <taxon>Bacteroidota</taxon>
        <taxon>Flavobacteriia</taxon>
        <taxon>Flavobacteriales</taxon>
        <taxon>Flavobacteriaceae</taxon>
        <taxon>Capnocytophaga</taxon>
    </lineage>
</organism>
<protein>
    <recommendedName>
        <fullName evidence="1">N-acetyltransferase domain-containing protein</fullName>
    </recommendedName>
</protein>
<evidence type="ECO:0000259" key="1">
    <source>
        <dbReference type="PROSITE" id="PS51729"/>
    </source>
</evidence>
<dbReference type="Gene3D" id="3.30.70.20">
    <property type="match status" value="1"/>
</dbReference>